<reference evidence="1" key="1">
    <citation type="submission" date="2022-11" db="UniProtKB">
        <authorList>
            <consortium name="EnsemblMetazoa"/>
        </authorList>
    </citation>
    <scope>IDENTIFICATION</scope>
</reference>
<organism evidence="1 2">
    <name type="scientific">Patiria miniata</name>
    <name type="common">Bat star</name>
    <name type="synonym">Asterina miniata</name>
    <dbReference type="NCBI Taxonomy" id="46514"/>
    <lineage>
        <taxon>Eukaryota</taxon>
        <taxon>Metazoa</taxon>
        <taxon>Echinodermata</taxon>
        <taxon>Eleutherozoa</taxon>
        <taxon>Asterozoa</taxon>
        <taxon>Asteroidea</taxon>
        <taxon>Valvatacea</taxon>
        <taxon>Valvatida</taxon>
        <taxon>Asterinidae</taxon>
        <taxon>Patiria</taxon>
    </lineage>
</organism>
<protein>
    <submittedName>
        <fullName evidence="1">Uncharacterized protein</fullName>
    </submittedName>
</protein>
<evidence type="ECO:0000313" key="1">
    <source>
        <dbReference type="EnsemblMetazoa" id="XP_038062999.1"/>
    </source>
</evidence>
<proteinExistence type="predicted"/>
<name>A0A914AHY7_PATMI</name>
<dbReference type="EnsemblMetazoa" id="XM_038207071.1">
    <property type="protein sequence ID" value="XP_038062999.1"/>
    <property type="gene ID" value="LOC119733680"/>
</dbReference>
<dbReference type="RefSeq" id="XP_038062999.1">
    <property type="nucleotide sequence ID" value="XM_038207071.1"/>
</dbReference>
<dbReference type="Proteomes" id="UP000887568">
    <property type="component" value="Unplaced"/>
</dbReference>
<evidence type="ECO:0000313" key="2">
    <source>
        <dbReference type="Proteomes" id="UP000887568"/>
    </source>
</evidence>
<dbReference type="AlphaFoldDB" id="A0A914AHY7"/>
<sequence length="307" mass="32518">MMWEGTPWSGKVLDIDEDELFDADDETPLAFYKSGKVGCASSKAAPNSQMENDISIIRCAATTAQVTPASGTPTACSPQIASTPEGALSSLTPCSLKTACSPMTALSSQTAAVPPVPMASGTPTAFSSQNATVPQVPLASSTSTACSPQNAAVPPVTFSSSTPCSLKSACSPRSVLSSEIASLPHTSSWLLMCPPLRPHSVSRLRPEASFTAPMLSQQPMSCDNFFCEKVVFSTCTTCLCLLCYDHFLLSDVYHQFATLNISNARRSVEDETMTPQLLYSSGPPKISHGKYDDLKSLFTDSAIVEMT</sequence>
<dbReference type="GeneID" id="119733680"/>
<accession>A0A914AHY7</accession>
<keyword evidence="2" id="KW-1185">Reference proteome</keyword>